<dbReference type="InterPro" id="IPR036526">
    <property type="entry name" value="C-N_Hydrolase_sf"/>
</dbReference>
<feature type="domain" description="CN hydrolase" evidence="9">
    <location>
        <begin position="225"/>
        <end position="464"/>
    </location>
</feature>
<accession>A0A833NZE5</accession>
<dbReference type="InterPro" id="IPR003010">
    <property type="entry name" value="C-N_Hydrolase"/>
</dbReference>
<feature type="transmembrane region" description="Helical" evidence="8">
    <location>
        <begin position="162"/>
        <end position="186"/>
    </location>
</feature>
<keyword evidence="7 8" id="KW-0012">Acyltransferase</keyword>
<sequence>MLISQLMPHVSKRLRGESRHGCELLLAIISGILLALSYPLFNLYFLAWVALLPLLFAVENKNIYHSFSLGWLTGFSMFIGQIWWFKVFHIIIPFILSAYLALYFGLFCLLYNFVKKKNNISELLIVPALWISIEYIRSIGIWGFPAGLLGYSQYLNLPMIQIASLTSVFGVSFLVVLANVAIYLLLKNIPMRRKILISSSVGMILIAVLLFGLITVNQQPSGQKLTVAAVQPNVKEKNYNVHKVLNDLEKLSLKAAQSKPDLIIWPETIVRENLRMSPELAQRVYQIVKKTNAYLLLGNKDLVSGQHYNSAFLVSPQGQVIGQYNKVRPIIFWENYPIRYILPFLKNVEEKGRCDPGCDYTIFKIPKAKFATLICFEGIFPDLSRRFVNDGAQFLVNIANDGWSGSKAEHYQHASMDVFRAIENRVYYVRVGNTGVTEVISPVGRIVAELPIYQSGYLVKEILLK</sequence>
<dbReference type="PANTHER" id="PTHR38686:SF1">
    <property type="entry name" value="APOLIPOPROTEIN N-ACYLTRANSFERASE"/>
    <property type="match status" value="1"/>
</dbReference>
<keyword evidence="2 8" id="KW-1003">Cell membrane</keyword>
<evidence type="ECO:0000256" key="3">
    <source>
        <dbReference type="ARBA" id="ARBA00022679"/>
    </source>
</evidence>
<evidence type="ECO:0000256" key="6">
    <source>
        <dbReference type="ARBA" id="ARBA00023136"/>
    </source>
</evidence>
<feature type="transmembrane region" description="Helical" evidence="8">
    <location>
        <begin position="123"/>
        <end position="142"/>
    </location>
</feature>
<proteinExistence type="inferred from homology"/>
<feature type="transmembrane region" description="Helical" evidence="8">
    <location>
        <begin position="90"/>
        <end position="111"/>
    </location>
</feature>
<dbReference type="AlphaFoldDB" id="A0A833NZE5"/>
<protein>
    <recommendedName>
        <fullName evidence="8">Apolipoprotein N-acyltransferase</fullName>
        <shortName evidence="8">ALP N-acyltransferase</shortName>
        <ecNumber evidence="8">2.3.1.269</ecNumber>
    </recommendedName>
</protein>
<dbReference type="SUPFAM" id="SSF56317">
    <property type="entry name" value="Carbon-nitrogen hydrolase"/>
    <property type="match status" value="1"/>
</dbReference>
<comment type="catalytic activity">
    <reaction evidence="8">
        <text>N-terminal S-1,2-diacyl-sn-glyceryl-L-cysteinyl-[lipoprotein] + a glycerophospholipid = N-acyl-S-1,2-diacyl-sn-glyceryl-L-cysteinyl-[lipoprotein] + a 2-acyl-sn-glycero-3-phospholipid + H(+)</text>
        <dbReference type="Rhea" id="RHEA:48228"/>
        <dbReference type="Rhea" id="RHEA-COMP:14681"/>
        <dbReference type="Rhea" id="RHEA-COMP:14684"/>
        <dbReference type="ChEBI" id="CHEBI:15378"/>
        <dbReference type="ChEBI" id="CHEBI:136912"/>
        <dbReference type="ChEBI" id="CHEBI:140656"/>
        <dbReference type="ChEBI" id="CHEBI:140657"/>
        <dbReference type="ChEBI" id="CHEBI:140660"/>
        <dbReference type="EC" id="2.3.1.269"/>
    </reaction>
</comment>
<dbReference type="Gene3D" id="3.60.110.10">
    <property type="entry name" value="Carbon-nitrogen hydrolase"/>
    <property type="match status" value="1"/>
</dbReference>
<evidence type="ECO:0000256" key="7">
    <source>
        <dbReference type="ARBA" id="ARBA00023315"/>
    </source>
</evidence>
<comment type="pathway">
    <text evidence="8">Protein modification; lipoprotein biosynthesis (N-acyl transfer).</text>
</comment>
<feature type="transmembrane region" description="Helical" evidence="8">
    <location>
        <begin position="67"/>
        <end position="84"/>
    </location>
</feature>
<feature type="transmembrane region" description="Helical" evidence="8">
    <location>
        <begin position="44"/>
        <end position="60"/>
    </location>
</feature>
<feature type="transmembrane region" description="Helical" evidence="8">
    <location>
        <begin position="195"/>
        <end position="216"/>
    </location>
</feature>
<evidence type="ECO:0000313" key="10">
    <source>
        <dbReference type="EMBL" id="KAF0132784.1"/>
    </source>
</evidence>
<dbReference type="UniPathway" id="UPA00666"/>
<keyword evidence="5 8" id="KW-1133">Transmembrane helix</keyword>
<organism evidence="10 11">
    <name type="scientific">Candidatus Saganbacteria bacterium</name>
    <dbReference type="NCBI Taxonomy" id="2575572"/>
    <lineage>
        <taxon>Bacteria</taxon>
        <taxon>Bacillati</taxon>
        <taxon>Saganbacteria</taxon>
    </lineage>
</organism>
<dbReference type="GO" id="GO:0042158">
    <property type="term" value="P:lipoprotein biosynthetic process"/>
    <property type="evidence" value="ECO:0007669"/>
    <property type="project" value="UniProtKB-UniRule"/>
</dbReference>
<dbReference type="PROSITE" id="PS50263">
    <property type="entry name" value="CN_HYDROLASE"/>
    <property type="match status" value="1"/>
</dbReference>
<evidence type="ECO:0000256" key="2">
    <source>
        <dbReference type="ARBA" id="ARBA00022475"/>
    </source>
</evidence>
<evidence type="ECO:0000259" key="9">
    <source>
        <dbReference type="PROSITE" id="PS50263"/>
    </source>
</evidence>
<dbReference type="Proteomes" id="UP000488506">
    <property type="component" value="Unassembled WGS sequence"/>
</dbReference>
<gene>
    <name evidence="8" type="primary">lnt</name>
    <name evidence="10" type="ORF">FD145_1571</name>
</gene>
<keyword evidence="4 8" id="KW-0812">Transmembrane</keyword>
<keyword evidence="3 8" id="KW-0808">Transferase</keyword>
<keyword evidence="10" id="KW-0449">Lipoprotein</keyword>
<reference evidence="10 11" key="1">
    <citation type="submission" date="2019-12" db="EMBL/GenBank/DDBJ databases">
        <authorList>
            <person name="Wolfe R."/>
            <person name="Danczak R."/>
            <person name="Wilkins M."/>
        </authorList>
    </citation>
    <scope>NUCLEOTIDE SEQUENCE [LARGE SCALE GENOMIC DNA]</scope>
    <source>
        <strain evidence="10">X2_MaxBin.013</strain>
    </source>
</reference>
<dbReference type="Pfam" id="PF00795">
    <property type="entry name" value="CN_hydrolase"/>
    <property type="match status" value="1"/>
</dbReference>
<comment type="similarity">
    <text evidence="8">Belongs to the CN hydrolase family. Apolipoprotein N-acyltransferase subfamily.</text>
</comment>
<evidence type="ECO:0000256" key="4">
    <source>
        <dbReference type="ARBA" id="ARBA00022692"/>
    </source>
</evidence>
<evidence type="ECO:0000313" key="11">
    <source>
        <dbReference type="Proteomes" id="UP000488506"/>
    </source>
</evidence>
<name>A0A833NZE5_UNCSA</name>
<dbReference type="NCBIfam" id="TIGR00546">
    <property type="entry name" value="lnt"/>
    <property type="match status" value="1"/>
</dbReference>
<comment type="caution">
    <text evidence="10">The sequence shown here is derived from an EMBL/GenBank/DDBJ whole genome shotgun (WGS) entry which is preliminary data.</text>
</comment>
<dbReference type="HAMAP" id="MF_01148">
    <property type="entry name" value="Lnt"/>
    <property type="match status" value="1"/>
</dbReference>
<dbReference type="GO" id="GO:0016410">
    <property type="term" value="F:N-acyltransferase activity"/>
    <property type="evidence" value="ECO:0007669"/>
    <property type="project" value="UniProtKB-UniRule"/>
</dbReference>
<dbReference type="EC" id="2.3.1.269" evidence="8"/>
<dbReference type="EMBL" id="WPAF01000043">
    <property type="protein sequence ID" value="KAF0132784.1"/>
    <property type="molecule type" value="Genomic_DNA"/>
</dbReference>
<evidence type="ECO:0000256" key="1">
    <source>
        <dbReference type="ARBA" id="ARBA00004651"/>
    </source>
</evidence>
<evidence type="ECO:0000256" key="8">
    <source>
        <dbReference type="HAMAP-Rule" id="MF_01148"/>
    </source>
</evidence>
<dbReference type="InterPro" id="IPR045378">
    <property type="entry name" value="LNT_N"/>
</dbReference>
<comment type="function">
    <text evidence="8">Catalyzes the phospholipid dependent N-acylation of the N-terminal cysteine of apolipoprotein, the last step in lipoprotein maturation.</text>
</comment>
<dbReference type="CDD" id="cd07571">
    <property type="entry name" value="ALP_N-acyl_transferase"/>
    <property type="match status" value="1"/>
</dbReference>
<dbReference type="Pfam" id="PF20154">
    <property type="entry name" value="LNT_N"/>
    <property type="match status" value="1"/>
</dbReference>
<evidence type="ECO:0000256" key="5">
    <source>
        <dbReference type="ARBA" id="ARBA00022989"/>
    </source>
</evidence>
<dbReference type="GO" id="GO:0005886">
    <property type="term" value="C:plasma membrane"/>
    <property type="evidence" value="ECO:0007669"/>
    <property type="project" value="UniProtKB-SubCell"/>
</dbReference>
<dbReference type="PANTHER" id="PTHR38686">
    <property type="entry name" value="APOLIPOPROTEIN N-ACYLTRANSFERASE"/>
    <property type="match status" value="1"/>
</dbReference>
<comment type="subcellular location">
    <subcellularLocation>
        <location evidence="1 8">Cell membrane</location>
        <topology evidence="1 8">Multi-pass membrane protein</topology>
    </subcellularLocation>
</comment>
<keyword evidence="6 8" id="KW-0472">Membrane</keyword>
<dbReference type="InterPro" id="IPR004563">
    <property type="entry name" value="Apolipo_AcylTrfase"/>
</dbReference>